<reference evidence="2" key="1">
    <citation type="journal article" date="2024" name="Proc. Natl. Acad. Sci. U.S.A.">
        <title>Extraordinary preservation of gene collinearity over three hundred million years revealed in homosporous lycophytes.</title>
        <authorList>
            <person name="Li C."/>
            <person name="Wickell D."/>
            <person name="Kuo L.Y."/>
            <person name="Chen X."/>
            <person name="Nie B."/>
            <person name="Liao X."/>
            <person name="Peng D."/>
            <person name="Ji J."/>
            <person name="Jenkins J."/>
            <person name="Williams M."/>
            <person name="Shu S."/>
            <person name="Plott C."/>
            <person name="Barry K."/>
            <person name="Rajasekar S."/>
            <person name="Grimwood J."/>
            <person name="Han X."/>
            <person name="Sun S."/>
            <person name="Hou Z."/>
            <person name="He W."/>
            <person name="Dai G."/>
            <person name="Sun C."/>
            <person name="Schmutz J."/>
            <person name="Leebens-Mack J.H."/>
            <person name="Li F.W."/>
            <person name="Wang L."/>
        </authorList>
    </citation>
    <scope>NUCLEOTIDE SEQUENCE [LARGE SCALE GENOMIC DNA]</scope>
    <source>
        <strain evidence="2">cv. PW_Plant_1</strain>
    </source>
</reference>
<comment type="caution">
    <text evidence="1">The sequence shown here is derived from an EMBL/GenBank/DDBJ whole genome shotgun (WGS) entry which is preliminary data.</text>
</comment>
<name>A0ACC2DNA2_DIPCM</name>
<organism evidence="1 2">
    <name type="scientific">Diphasiastrum complanatum</name>
    <name type="common">Issler's clubmoss</name>
    <name type="synonym">Lycopodium complanatum</name>
    <dbReference type="NCBI Taxonomy" id="34168"/>
    <lineage>
        <taxon>Eukaryota</taxon>
        <taxon>Viridiplantae</taxon>
        <taxon>Streptophyta</taxon>
        <taxon>Embryophyta</taxon>
        <taxon>Tracheophyta</taxon>
        <taxon>Lycopodiopsida</taxon>
        <taxon>Lycopodiales</taxon>
        <taxon>Lycopodiaceae</taxon>
        <taxon>Lycopodioideae</taxon>
        <taxon>Diphasiastrum</taxon>
    </lineage>
</organism>
<gene>
    <name evidence="1" type="ORF">O6H91_05G053400</name>
</gene>
<evidence type="ECO:0000313" key="1">
    <source>
        <dbReference type="EMBL" id="KAJ7555751.1"/>
    </source>
</evidence>
<sequence>MPSIPSVGESTVCEINREYLTRKDDADRHAESEYSKILGQIFPVIPFDVKQAEENGKDAIPDDIPGREVKDFTPSNSDLIPHSNEGGLFTLLADGKLGSISKQIIAARNLFSGSLSSLFRHKGSAGDVTNVQALSWHKHKLFLAFIANRDQVFALDFEEKSKDPYVLAGDSQKGVEAIAWRPNAGATLAVACKGGICIWAASYPGSIAPVRSGMISFLGTSSKPTGARWVLVDYFRYNGQFPITTLSWSPCGKLLATACKEDSSFLVWDVALGESTPLRRGLGGISLLSWSPTGDYLLSCNMNGIFHIWETNTWTSEPWSSTGSYVVSAMWSPDARVLLCAFNQTTTLGALHFAGRPPSLDVHLLPLELPEIDAITGGEGSIEKMAWDGTGERLAVSYTGGDGINAGLLAIYDTRQAPILTASLLGFVRGPGVAAKPLAFAFHSKLRQGALLAVCWSTGYCCIYPMLFRTY</sequence>
<evidence type="ECO:0000313" key="2">
    <source>
        <dbReference type="Proteomes" id="UP001162992"/>
    </source>
</evidence>
<dbReference type="Proteomes" id="UP001162992">
    <property type="component" value="Chromosome 5"/>
</dbReference>
<protein>
    <submittedName>
        <fullName evidence="1">Uncharacterized protein</fullName>
    </submittedName>
</protein>
<keyword evidence="2" id="KW-1185">Reference proteome</keyword>
<dbReference type="EMBL" id="CM055096">
    <property type="protein sequence ID" value="KAJ7555751.1"/>
    <property type="molecule type" value="Genomic_DNA"/>
</dbReference>
<accession>A0ACC2DNA2</accession>
<proteinExistence type="predicted"/>